<organism evidence="4 5">
    <name type="scientific">Drosophila guanche</name>
    <name type="common">Fruit fly</name>
    <dbReference type="NCBI Taxonomy" id="7266"/>
    <lineage>
        <taxon>Eukaryota</taxon>
        <taxon>Metazoa</taxon>
        <taxon>Ecdysozoa</taxon>
        <taxon>Arthropoda</taxon>
        <taxon>Hexapoda</taxon>
        <taxon>Insecta</taxon>
        <taxon>Pterygota</taxon>
        <taxon>Neoptera</taxon>
        <taxon>Endopterygota</taxon>
        <taxon>Diptera</taxon>
        <taxon>Brachycera</taxon>
        <taxon>Muscomorpha</taxon>
        <taxon>Ephydroidea</taxon>
        <taxon>Drosophilidae</taxon>
        <taxon>Drosophila</taxon>
        <taxon>Sophophora</taxon>
    </lineage>
</organism>
<dbReference type="SMART" id="SM00186">
    <property type="entry name" value="FBG"/>
    <property type="match status" value="1"/>
</dbReference>
<dbReference type="InterPro" id="IPR020837">
    <property type="entry name" value="Fibrinogen_CS"/>
</dbReference>
<dbReference type="AlphaFoldDB" id="A0A3B0JEC3"/>
<dbReference type="Pfam" id="PF00147">
    <property type="entry name" value="Fibrinogen_C"/>
    <property type="match status" value="1"/>
</dbReference>
<proteinExistence type="predicted"/>
<dbReference type="Gene3D" id="3.90.215.10">
    <property type="entry name" value="Gamma Fibrinogen, chain A, domain 1"/>
    <property type="match status" value="1"/>
</dbReference>
<feature type="domain" description="Fibrinogen C-terminal" evidence="3">
    <location>
        <begin position="36"/>
        <end position="252"/>
    </location>
</feature>
<dbReference type="PANTHER" id="PTHR19143">
    <property type="entry name" value="FIBRINOGEN/TENASCIN/ANGIOPOEITIN"/>
    <property type="match status" value="1"/>
</dbReference>
<feature type="signal peptide" evidence="2">
    <location>
        <begin position="1"/>
        <end position="18"/>
    </location>
</feature>
<dbReference type="EMBL" id="OUUW01000005">
    <property type="protein sequence ID" value="SPP80677.1"/>
    <property type="molecule type" value="Genomic_DNA"/>
</dbReference>
<name>A0A3B0JEC3_DROGU</name>
<evidence type="ECO:0000259" key="3">
    <source>
        <dbReference type="PROSITE" id="PS51406"/>
    </source>
</evidence>
<dbReference type="SUPFAM" id="SSF56496">
    <property type="entry name" value="Fibrinogen C-terminal domain-like"/>
    <property type="match status" value="1"/>
</dbReference>
<dbReference type="InterPro" id="IPR050373">
    <property type="entry name" value="Fibrinogen_C-term_domain"/>
</dbReference>
<keyword evidence="5" id="KW-1185">Reference proteome</keyword>
<evidence type="ECO:0000313" key="4">
    <source>
        <dbReference type="EMBL" id="SPP80677.1"/>
    </source>
</evidence>
<evidence type="ECO:0000256" key="2">
    <source>
        <dbReference type="SAM" id="SignalP"/>
    </source>
</evidence>
<evidence type="ECO:0000256" key="1">
    <source>
        <dbReference type="ARBA" id="ARBA00023157"/>
    </source>
</evidence>
<reference evidence="5" key="1">
    <citation type="submission" date="2018-01" db="EMBL/GenBank/DDBJ databases">
        <authorList>
            <person name="Alioto T."/>
            <person name="Alioto T."/>
        </authorList>
    </citation>
    <scope>NUCLEOTIDE SEQUENCE [LARGE SCALE GENOMIC DNA]</scope>
</reference>
<dbReference type="OrthoDB" id="6145874at2759"/>
<keyword evidence="2" id="KW-0732">Signal</keyword>
<gene>
    <name evidence="4" type="ORF">DGUA_6G005591</name>
</gene>
<dbReference type="GO" id="GO:0005615">
    <property type="term" value="C:extracellular space"/>
    <property type="evidence" value="ECO:0007669"/>
    <property type="project" value="TreeGrafter"/>
</dbReference>
<sequence>MLCLWLLVLLLGINSVEPKDRPNPNELNNYHSNKAIQYKEFIEDCTMAKEDGIYTTYLPGTRMNTSVRCVASFFGGGWTVIQRRRENHLDFRRNWESYQDGFGNLYSEFWYGLEKIYRIAMSHQTEIFFLLQNGEGTRSYALYDRFTIFGRNNNYTLRTLGEYKGEAGNGMQYHLNMPFSTYDRKNNEPSNGHCSQLFWGGWWYNNCYTSNLNGKYPDREELRSRCFRCITWTYFQQYRPLTFVQIMIRPTRNVQQRKIG</sequence>
<dbReference type="InterPro" id="IPR036056">
    <property type="entry name" value="Fibrinogen-like_C"/>
</dbReference>
<accession>A0A3B0JEC3</accession>
<dbReference type="PROSITE" id="PS00514">
    <property type="entry name" value="FIBRINOGEN_C_1"/>
    <property type="match status" value="1"/>
</dbReference>
<protein>
    <submittedName>
        <fullName evidence="4">Blast:Tenascin-R</fullName>
    </submittedName>
</protein>
<dbReference type="Proteomes" id="UP000268350">
    <property type="component" value="Unassembled WGS sequence"/>
</dbReference>
<dbReference type="InterPro" id="IPR014716">
    <property type="entry name" value="Fibrinogen_a/b/g_C_1"/>
</dbReference>
<dbReference type="OMA" id="VRCVASF"/>
<keyword evidence="1" id="KW-1015">Disulfide bond</keyword>
<feature type="chain" id="PRO_5017260009" evidence="2">
    <location>
        <begin position="19"/>
        <end position="260"/>
    </location>
</feature>
<dbReference type="STRING" id="7266.A0A3B0JEC3"/>
<dbReference type="PROSITE" id="PS51406">
    <property type="entry name" value="FIBRINOGEN_C_2"/>
    <property type="match status" value="1"/>
</dbReference>
<evidence type="ECO:0000313" key="5">
    <source>
        <dbReference type="Proteomes" id="UP000268350"/>
    </source>
</evidence>
<dbReference type="InterPro" id="IPR002181">
    <property type="entry name" value="Fibrinogen_a/b/g_C_dom"/>
</dbReference>
<dbReference type="PANTHER" id="PTHR19143:SF327">
    <property type="entry name" value="FI21813P1-RELATED"/>
    <property type="match status" value="1"/>
</dbReference>